<keyword evidence="2" id="KW-0902">Two-component regulatory system</keyword>
<evidence type="ECO:0000313" key="6">
    <source>
        <dbReference type="EMBL" id="MFC5806559.1"/>
    </source>
</evidence>
<keyword evidence="7" id="KW-1185">Reference proteome</keyword>
<evidence type="ECO:0000256" key="1">
    <source>
        <dbReference type="ARBA" id="ARBA00005820"/>
    </source>
</evidence>
<dbReference type="SUPFAM" id="SSF46894">
    <property type="entry name" value="C-terminal effector domain of the bipartite response regulators"/>
    <property type="match status" value="1"/>
</dbReference>
<dbReference type="PROSITE" id="PS51755">
    <property type="entry name" value="OMPR_PHOB"/>
    <property type="match status" value="1"/>
</dbReference>
<protein>
    <submittedName>
        <fullName evidence="6">BTAD domain-containing putative transcriptional regulator</fullName>
    </submittedName>
</protein>
<dbReference type="InterPro" id="IPR036388">
    <property type="entry name" value="WH-like_DNA-bd_sf"/>
</dbReference>
<dbReference type="RefSeq" id="WP_159772442.1">
    <property type="nucleotide sequence ID" value="NZ_JAQOSL010000001.1"/>
</dbReference>
<dbReference type="Proteomes" id="UP001596112">
    <property type="component" value="Unassembled WGS sequence"/>
</dbReference>
<sequence length="264" mass="30103">MSRRITVRCLGDFSVHVDGVPVERWRAGKARNLFQYLLVNRGRVVSRAKLHEVLWPESPWSPRSSSVKVAMHALRRGLDGGPGFPSPAEIVHQDHGYVLLADDIWVDVEEFDSLCATGRAAELRGDHLTAVDAYRAALALYNGDFLPLEQADWISEQREWNRSLALQALRYLLGEALCQEDFPAVIVLCRRMLEIDAYQEQVYRTLMSVHGELGELGRVKSWYEMCVRRLHDDLGVLPSELTHKIFERSMRTGRLPRPNLQNAS</sequence>
<dbReference type="Gene3D" id="1.25.40.10">
    <property type="entry name" value="Tetratricopeptide repeat domain"/>
    <property type="match status" value="1"/>
</dbReference>
<dbReference type="Pfam" id="PF03704">
    <property type="entry name" value="BTAD"/>
    <property type="match status" value="1"/>
</dbReference>
<gene>
    <name evidence="6" type="ORF">ACFQGO_03400</name>
</gene>
<comment type="caution">
    <text evidence="6">The sequence shown here is derived from an EMBL/GenBank/DDBJ whole genome shotgun (WGS) entry which is preliminary data.</text>
</comment>
<organism evidence="6 7">
    <name type="scientific">Streptomyces heilongjiangensis</name>
    <dbReference type="NCBI Taxonomy" id="945052"/>
    <lineage>
        <taxon>Bacteria</taxon>
        <taxon>Bacillati</taxon>
        <taxon>Actinomycetota</taxon>
        <taxon>Actinomycetes</taxon>
        <taxon>Kitasatosporales</taxon>
        <taxon>Streptomycetaceae</taxon>
        <taxon>Streptomyces</taxon>
    </lineage>
</organism>
<dbReference type="SUPFAM" id="SSF48452">
    <property type="entry name" value="TPR-like"/>
    <property type="match status" value="1"/>
</dbReference>
<name>A0ABW1B0A6_9ACTN</name>
<reference evidence="7" key="1">
    <citation type="journal article" date="2019" name="Int. J. Syst. Evol. Microbiol.">
        <title>The Global Catalogue of Microorganisms (GCM) 10K type strain sequencing project: providing services to taxonomists for standard genome sequencing and annotation.</title>
        <authorList>
            <consortium name="The Broad Institute Genomics Platform"/>
            <consortium name="The Broad Institute Genome Sequencing Center for Infectious Disease"/>
            <person name="Wu L."/>
            <person name="Ma J."/>
        </authorList>
    </citation>
    <scope>NUCLEOTIDE SEQUENCE [LARGE SCALE GENOMIC DNA]</scope>
    <source>
        <strain evidence="7">JCM 9918</strain>
    </source>
</reference>
<dbReference type="EMBL" id="JBHSNZ010000002">
    <property type="protein sequence ID" value="MFC5806559.1"/>
    <property type="molecule type" value="Genomic_DNA"/>
</dbReference>
<dbReference type="SMART" id="SM00862">
    <property type="entry name" value="Trans_reg_C"/>
    <property type="match status" value="1"/>
</dbReference>
<comment type="similarity">
    <text evidence="1">Belongs to the AfsR/DnrI/RedD regulatory family.</text>
</comment>
<dbReference type="PANTHER" id="PTHR35807">
    <property type="entry name" value="TRANSCRIPTIONAL REGULATOR REDD-RELATED"/>
    <property type="match status" value="1"/>
</dbReference>
<evidence type="ECO:0000256" key="3">
    <source>
        <dbReference type="ARBA" id="ARBA00023125"/>
    </source>
</evidence>
<evidence type="ECO:0000256" key="4">
    <source>
        <dbReference type="PROSITE-ProRule" id="PRU01091"/>
    </source>
</evidence>
<dbReference type="Gene3D" id="1.10.10.10">
    <property type="entry name" value="Winged helix-like DNA-binding domain superfamily/Winged helix DNA-binding domain"/>
    <property type="match status" value="1"/>
</dbReference>
<dbReference type="InterPro" id="IPR005158">
    <property type="entry name" value="BTAD"/>
</dbReference>
<keyword evidence="3 4" id="KW-0238">DNA-binding</keyword>
<dbReference type="InterPro" id="IPR051677">
    <property type="entry name" value="AfsR-DnrI-RedD_regulator"/>
</dbReference>
<dbReference type="InterPro" id="IPR001867">
    <property type="entry name" value="OmpR/PhoB-type_DNA-bd"/>
</dbReference>
<evidence type="ECO:0000256" key="2">
    <source>
        <dbReference type="ARBA" id="ARBA00023012"/>
    </source>
</evidence>
<dbReference type="SMART" id="SM01043">
    <property type="entry name" value="BTAD"/>
    <property type="match status" value="1"/>
</dbReference>
<accession>A0ABW1B0A6</accession>
<evidence type="ECO:0000259" key="5">
    <source>
        <dbReference type="PROSITE" id="PS51755"/>
    </source>
</evidence>
<evidence type="ECO:0000313" key="7">
    <source>
        <dbReference type="Proteomes" id="UP001596112"/>
    </source>
</evidence>
<dbReference type="InterPro" id="IPR016032">
    <property type="entry name" value="Sig_transdc_resp-reg_C-effctor"/>
</dbReference>
<proteinExistence type="inferred from homology"/>
<feature type="domain" description="OmpR/PhoB-type" evidence="5">
    <location>
        <begin position="1"/>
        <end position="101"/>
    </location>
</feature>
<dbReference type="Pfam" id="PF00486">
    <property type="entry name" value="Trans_reg_C"/>
    <property type="match status" value="1"/>
</dbReference>
<feature type="DNA-binding region" description="OmpR/PhoB-type" evidence="4">
    <location>
        <begin position="1"/>
        <end position="101"/>
    </location>
</feature>
<dbReference type="InterPro" id="IPR011990">
    <property type="entry name" value="TPR-like_helical_dom_sf"/>
</dbReference>